<reference evidence="3" key="1">
    <citation type="submission" date="2025-08" db="UniProtKB">
        <authorList>
            <consortium name="RefSeq"/>
        </authorList>
    </citation>
    <scope>IDENTIFICATION</scope>
    <source>
        <tissue evidence="3">Whole sample</tissue>
    </source>
</reference>
<name>A0A8B8ES15_CRAVI</name>
<organism evidence="2 3">
    <name type="scientific">Crassostrea virginica</name>
    <name type="common">Eastern oyster</name>
    <dbReference type="NCBI Taxonomy" id="6565"/>
    <lineage>
        <taxon>Eukaryota</taxon>
        <taxon>Metazoa</taxon>
        <taxon>Spiralia</taxon>
        <taxon>Lophotrochozoa</taxon>
        <taxon>Mollusca</taxon>
        <taxon>Bivalvia</taxon>
        <taxon>Autobranchia</taxon>
        <taxon>Pteriomorphia</taxon>
        <taxon>Ostreida</taxon>
        <taxon>Ostreoidea</taxon>
        <taxon>Ostreidae</taxon>
        <taxon>Crassostrea</taxon>
    </lineage>
</organism>
<sequence>MASFKTEINKASCMDRQSLIFIFVGLVLMSILLCHECKKVEGYKFAVYTTEACPRNKTEWEKRESLFNCSKESSSYACLPNENITELLEFCYPLQVLASHEDICLFLVKKSSDVDSYDCTHFDHGCPTGFYTGATMYKYQSCLSIGNGCFLAEPSCERATQPTEPENPHGSSGSETIWIPILVGTLVLFAIFVLSIVIYKRRNRKQHPNDKGCTEAEEMILKEDKVNDFEGRNRKQQPNVKECTEAEEMLLKEDKVNDFEGRNRKQQPNVKECTEAEEMLLKEDKVNDFEGRNRKQQPNDEECPEAEPLLFNKDKVNDFEGICVFELRRGNRHYFQAHVIFWQLCGSVATEHAINNTEWISITKSRQKYDSILTNFHSLN</sequence>
<evidence type="ECO:0000256" key="1">
    <source>
        <dbReference type="SAM" id="Phobius"/>
    </source>
</evidence>
<gene>
    <name evidence="3" type="primary">LOC111136263</name>
</gene>
<dbReference type="GeneID" id="111136263"/>
<keyword evidence="1" id="KW-1133">Transmembrane helix</keyword>
<evidence type="ECO:0000313" key="2">
    <source>
        <dbReference type="Proteomes" id="UP000694844"/>
    </source>
</evidence>
<protein>
    <submittedName>
        <fullName evidence="3">Uncharacterized protein LOC111136263 isoform X3</fullName>
    </submittedName>
</protein>
<dbReference type="OrthoDB" id="21416at2759"/>
<proteinExistence type="predicted"/>
<accession>A0A8B8ES15</accession>
<feature type="transmembrane region" description="Helical" evidence="1">
    <location>
        <begin position="177"/>
        <end position="199"/>
    </location>
</feature>
<keyword evidence="1" id="KW-0812">Transmembrane</keyword>
<keyword evidence="2" id="KW-1185">Reference proteome</keyword>
<evidence type="ECO:0000313" key="3">
    <source>
        <dbReference type="RefSeq" id="XP_022342707.1"/>
    </source>
</evidence>
<dbReference type="Proteomes" id="UP000694844">
    <property type="component" value="Chromosome 5"/>
</dbReference>
<keyword evidence="1" id="KW-0472">Membrane</keyword>
<dbReference type="AlphaFoldDB" id="A0A8B8ES15"/>
<dbReference type="RefSeq" id="XP_022342707.1">
    <property type="nucleotide sequence ID" value="XM_022486999.1"/>
</dbReference>